<evidence type="ECO:0000256" key="2">
    <source>
        <dbReference type="ARBA" id="ARBA00006175"/>
    </source>
</evidence>
<dbReference type="eggNOG" id="KOG0223">
    <property type="taxonomic scope" value="Eukaryota"/>
</dbReference>
<dbReference type="VEuPathDB" id="VectorBase:MDOMA2_010891"/>
<dbReference type="FunFam" id="1.20.1080.10:FF:000026">
    <property type="entry name" value="Big brain"/>
    <property type="match status" value="1"/>
</dbReference>
<evidence type="ECO:0000313" key="11">
    <source>
        <dbReference type="RefSeq" id="XP_005178238.1"/>
    </source>
</evidence>
<feature type="compositionally biased region" description="Low complexity" evidence="7">
    <location>
        <begin position="568"/>
        <end position="580"/>
    </location>
</feature>
<dbReference type="PANTHER" id="PTHR19139">
    <property type="entry name" value="AQUAPORIN TRANSPORTER"/>
    <property type="match status" value="1"/>
</dbReference>
<dbReference type="CDD" id="cd00333">
    <property type="entry name" value="MIP"/>
    <property type="match status" value="1"/>
</dbReference>
<dbReference type="Gene3D" id="1.20.1080.10">
    <property type="entry name" value="Glycerol uptake facilitator protein"/>
    <property type="match status" value="1"/>
</dbReference>
<dbReference type="NCBIfam" id="TIGR00861">
    <property type="entry name" value="MIP"/>
    <property type="match status" value="1"/>
</dbReference>
<dbReference type="InterPro" id="IPR023271">
    <property type="entry name" value="Aquaporin-like"/>
</dbReference>
<comment type="similarity">
    <text evidence="2">Belongs to the MIP/aquaporin (TC 1.A.8) family.</text>
</comment>
<feature type="transmembrane region" description="Helical" evidence="8">
    <location>
        <begin position="145"/>
        <end position="167"/>
    </location>
</feature>
<evidence type="ECO:0000313" key="10">
    <source>
        <dbReference type="Proteomes" id="UP001652621"/>
    </source>
</evidence>
<keyword evidence="3" id="KW-0813">Transport</keyword>
<dbReference type="Pfam" id="PF00230">
    <property type="entry name" value="MIP"/>
    <property type="match status" value="1"/>
</dbReference>
<reference evidence="9" key="1">
    <citation type="submission" date="2020-05" db="UniProtKB">
        <authorList>
            <consortium name="EnsemblMetazoa"/>
        </authorList>
    </citation>
    <scope>IDENTIFICATION</scope>
    <source>
        <strain evidence="9">Aabys</strain>
    </source>
</reference>
<feature type="compositionally biased region" description="Polar residues" evidence="7">
    <location>
        <begin position="522"/>
        <end position="541"/>
    </location>
</feature>
<dbReference type="InterPro" id="IPR022357">
    <property type="entry name" value="MIP_CS"/>
</dbReference>
<dbReference type="InterPro" id="IPR034294">
    <property type="entry name" value="Aquaporin_transptr"/>
</dbReference>
<dbReference type="EnsemblMetazoa" id="MDOA000278-RA">
    <property type="protein sequence ID" value="MDOA000278-PA"/>
    <property type="gene ID" value="MDOA000278"/>
</dbReference>
<name>A0A1I8M1G5_MUSDO</name>
<proteinExistence type="inferred from homology"/>
<evidence type="ECO:0000256" key="3">
    <source>
        <dbReference type="ARBA" id="ARBA00022448"/>
    </source>
</evidence>
<evidence type="ECO:0000256" key="8">
    <source>
        <dbReference type="SAM" id="Phobius"/>
    </source>
</evidence>
<dbReference type="KEGG" id="mde:101894314"/>
<dbReference type="GO" id="GO:0015250">
    <property type="term" value="F:water channel activity"/>
    <property type="evidence" value="ECO:0007669"/>
    <property type="project" value="TreeGrafter"/>
</dbReference>
<dbReference type="InterPro" id="IPR000425">
    <property type="entry name" value="MIP"/>
</dbReference>
<protein>
    <submittedName>
        <fullName evidence="11">Neurogenic protein big brain</fullName>
    </submittedName>
</protein>
<comment type="subcellular location">
    <subcellularLocation>
        <location evidence="1">Membrane</location>
        <topology evidence="1">Multi-pass membrane protein</topology>
    </subcellularLocation>
</comment>
<reference evidence="11" key="2">
    <citation type="submission" date="2025-04" db="UniProtKB">
        <authorList>
            <consortium name="RefSeq"/>
        </authorList>
    </citation>
    <scope>IDENTIFICATION</scope>
    <source>
        <strain evidence="11">Aabys</strain>
    </source>
</reference>
<evidence type="ECO:0000256" key="4">
    <source>
        <dbReference type="ARBA" id="ARBA00022692"/>
    </source>
</evidence>
<evidence type="ECO:0000256" key="1">
    <source>
        <dbReference type="ARBA" id="ARBA00004141"/>
    </source>
</evidence>
<dbReference type="VEuPathDB" id="VectorBase:MDOA000278"/>
<sequence>MADETLQTIPLENNIDAHIVTLFERLEAIRRDNQCNALNNRLSSTLQPKRSMQAEIRTLEFWRSIISECLASFFYVFIVCGAAAGAGVGASVSSVLLATALASGLAMGTLTQCFLHISGAHINPAVTLASCVIRSISPLRAAMYITAQCGGGIAGAALLYGVTVPGYQGNLQAAISHSATLAAWERFGVEFILTFVVVLTYFVSTDSVKKVMGHSASSIAAAYSACSFVSMPYLNPARSLGPSFVLNKWDNHWVYWFGPLVGGIASGIVYEFIFSTKRNARHIKASMDNESSSMNSDDELNYDLDLEKQNMQTKYTGTFQRGQNANVPQQTGPAPPNGNAGNGNYCQNLYTAPPKFDQQQEPLYGGTRSMYCRSPTLTRTNLNRSQSVYAKSNTAINRDIVPRSGPLVPAQSLYRMNQQVNQQQQQQQHQQQQQPHQQQQQHQQSSHLQNQNVQNQMQQRSESIYGVRSANRQSQPPHQGQMPHHLTGQLMQHQPPPQPQGNQQQQQQQHQQQHLTQPPQDSGPQSFQSVYGTRQNPNPTDGNIKFERRPESVYGMTVPRNRGQSAQSDDSSYGSYHGSSMTPPARIPSTEPPMIMYAPPPQPNQHQVSSATNPPPIRTQSERKVSTPVVVSQAASMTSTTTTMGQFSTSQGAPAPHSTQPTTQQQQQQQQMMAQHHQQQQQQQPPPQQPPPPAHPQQHNQHYGMLPMRPN</sequence>
<keyword evidence="10" id="KW-1185">Reference proteome</keyword>
<feature type="region of interest" description="Disordered" evidence="7">
    <location>
        <begin position="323"/>
        <end position="360"/>
    </location>
</feature>
<feature type="compositionally biased region" description="Low complexity" evidence="7">
    <location>
        <begin position="500"/>
        <end position="520"/>
    </location>
</feature>
<feature type="region of interest" description="Disordered" evidence="7">
    <location>
        <begin position="418"/>
        <end position="711"/>
    </location>
</feature>
<feature type="transmembrane region" description="Helical" evidence="8">
    <location>
        <begin position="73"/>
        <end position="102"/>
    </location>
</feature>
<gene>
    <name evidence="9" type="primary">101894314</name>
    <name evidence="11" type="synonym">LOC101894314</name>
</gene>
<keyword evidence="5 8" id="KW-1133">Transmembrane helix</keyword>
<evidence type="ECO:0000256" key="7">
    <source>
        <dbReference type="SAM" id="MobiDB-lite"/>
    </source>
</evidence>
<feature type="transmembrane region" description="Helical" evidence="8">
    <location>
        <begin position="216"/>
        <end position="234"/>
    </location>
</feature>
<feature type="compositionally biased region" description="Low complexity" evidence="7">
    <location>
        <begin position="632"/>
        <end position="683"/>
    </location>
</feature>
<dbReference type="RefSeq" id="XP_005178238.1">
    <property type="nucleotide sequence ID" value="XM_005178181.3"/>
</dbReference>
<keyword evidence="4 8" id="KW-0812">Transmembrane</keyword>
<dbReference type="GO" id="GO:0005886">
    <property type="term" value="C:plasma membrane"/>
    <property type="evidence" value="ECO:0007669"/>
    <property type="project" value="TreeGrafter"/>
</dbReference>
<dbReference type="OrthoDB" id="3222at2759"/>
<dbReference type="STRING" id="7370.A0A1I8M1G5"/>
<dbReference type="Proteomes" id="UP001652621">
    <property type="component" value="Unplaced"/>
</dbReference>
<feature type="transmembrane region" description="Helical" evidence="8">
    <location>
        <begin position="114"/>
        <end position="133"/>
    </location>
</feature>
<evidence type="ECO:0000256" key="5">
    <source>
        <dbReference type="ARBA" id="ARBA00022989"/>
    </source>
</evidence>
<feature type="transmembrane region" description="Helical" evidence="8">
    <location>
        <begin position="254"/>
        <end position="274"/>
    </location>
</feature>
<dbReference type="SUPFAM" id="SSF81338">
    <property type="entry name" value="Aquaporin-like"/>
    <property type="match status" value="1"/>
</dbReference>
<feature type="compositionally biased region" description="Low complexity" evidence="7">
    <location>
        <begin position="418"/>
        <end position="459"/>
    </location>
</feature>
<evidence type="ECO:0000313" key="9">
    <source>
        <dbReference type="EnsemblMetazoa" id="MDOA000278-PA"/>
    </source>
</evidence>
<accession>A0A1I8M1G5</accession>
<feature type="transmembrane region" description="Helical" evidence="8">
    <location>
        <begin position="187"/>
        <end position="204"/>
    </location>
</feature>
<dbReference type="PROSITE" id="PS00221">
    <property type="entry name" value="MIP"/>
    <property type="match status" value="1"/>
</dbReference>
<dbReference type="AlphaFoldDB" id="A0A1I8M1G5"/>
<evidence type="ECO:0000256" key="6">
    <source>
        <dbReference type="ARBA" id="ARBA00023136"/>
    </source>
</evidence>
<dbReference type="PANTHER" id="PTHR19139:SF268">
    <property type="entry name" value="NEUROGENIC PROTEIN BIG BRAIN"/>
    <property type="match status" value="1"/>
</dbReference>
<feature type="compositionally biased region" description="Pro residues" evidence="7">
    <location>
        <begin position="684"/>
        <end position="695"/>
    </location>
</feature>
<dbReference type="PRINTS" id="PR00783">
    <property type="entry name" value="MINTRINSICP"/>
</dbReference>
<keyword evidence="6 8" id="KW-0472">Membrane</keyword>
<organism evidence="9">
    <name type="scientific">Musca domestica</name>
    <name type="common">House fly</name>
    <dbReference type="NCBI Taxonomy" id="7370"/>
    <lineage>
        <taxon>Eukaryota</taxon>
        <taxon>Metazoa</taxon>
        <taxon>Ecdysozoa</taxon>
        <taxon>Arthropoda</taxon>
        <taxon>Hexapoda</taxon>
        <taxon>Insecta</taxon>
        <taxon>Pterygota</taxon>
        <taxon>Neoptera</taxon>
        <taxon>Endopterygota</taxon>
        <taxon>Diptera</taxon>
        <taxon>Brachycera</taxon>
        <taxon>Muscomorpha</taxon>
        <taxon>Muscoidea</taxon>
        <taxon>Muscidae</taxon>
        <taxon>Musca</taxon>
    </lineage>
</organism>